<dbReference type="OrthoDB" id="9800454at2"/>
<keyword evidence="1" id="KW-0489">Methyltransferase</keyword>
<dbReference type="AlphaFoldDB" id="A0A5M6IVY8"/>
<protein>
    <submittedName>
        <fullName evidence="1">Methyltransferase domain-containing protein</fullName>
    </submittedName>
</protein>
<keyword evidence="2" id="KW-1185">Reference proteome</keyword>
<name>A0A5M6IVY8_9PROT</name>
<dbReference type="InterPro" id="IPR029063">
    <property type="entry name" value="SAM-dependent_MTases_sf"/>
</dbReference>
<dbReference type="EMBL" id="VWPK01000012">
    <property type="protein sequence ID" value="KAA5612490.1"/>
    <property type="molecule type" value="Genomic_DNA"/>
</dbReference>
<dbReference type="Pfam" id="PF13489">
    <property type="entry name" value="Methyltransf_23"/>
    <property type="match status" value="1"/>
</dbReference>
<dbReference type="RefSeq" id="WP_150040589.1">
    <property type="nucleotide sequence ID" value="NZ_OW485601.1"/>
</dbReference>
<sequence>MDLSRRSDLPEVMNDPATPPEVLARCLADLATVNRLTLTHRPTLRFLARATRDWPRGTPVSVLDVAYGQGDLLRAVHRWALRAGLVPVLAGLDLDPRSAGIAAAATPADMTIAWQTGDVFDHVPNPPPDFIVSSQFAHHLNDAQILAFLRWMDLHARRGWFISDLHRHALPYYGFRLLARMMRWHRIIREDGTISIARAFRPGEWRALLTEAGVTQARVRWHMPFRLCVARLR</sequence>
<gene>
    <name evidence="1" type="ORF">F1189_09990</name>
</gene>
<dbReference type="GO" id="GO:0008168">
    <property type="term" value="F:methyltransferase activity"/>
    <property type="evidence" value="ECO:0007669"/>
    <property type="project" value="UniProtKB-KW"/>
</dbReference>
<comment type="caution">
    <text evidence="1">The sequence shown here is derived from an EMBL/GenBank/DDBJ whole genome shotgun (WGS) entry which is preliminary data.</text>
</comment>
<dbReference type="GO" id="GO:0032259">
    <property type="term" value="P:methylation"/>
    <property type="evidence" value="ECO:0007669"/>
    <property type="project" value="UniProtKB-KW"/>
</dbReference>
<dbReference type="Proteomes" id="UP000325255">
    <property type="component" value="Unassembled WGS sequence"/>
</dbReference>
<dbReference type="SUPFAM" id="SSF53335">
    <property type="entry name" value="S-adenosyl-L-methionine-dependent methyltransferases"/>
    <property type="match status" value="1"/>
</dbReference>
<proteinExistence type="predicted"/>
<dbReference type="Gene3D" id="3.40.50.150">
    <property type="entry name" value="Vaccinia Virus protein VP39"/>
    <property type="match status" value="1"/>
</dbReference>
<organism evidence="1 2">
    <name type="scientific">Rhodovastum atsumiense</name>
    <dbReference type="NCBI Taxonomy" id="504468"/>
    <lineage>
        <taxon>Bacteria</taxon>
        <taxon>Pseudomonadati</taxon>
        <taxon>Pseudomonadota</taxon>
        <taxon>Alphaproteobacteria</taxon>
        <taxon>Acetobacterales</taxon>
        <taxon>Acetobacteraceae</taxon>
        <taxon>Rhodovastum</taxon>
    </lineage>
</organism>
<keyword evidence="1" id="KW-0808">Transferase</keyword>
<reference evidence="1 2" key="1">
    <citation type="submission" date="2019-09" db="EMBL/GenBank/DDBJ databases">
        <title>Genome sequence of Rhodovastum atsumiense, a diverse member of the Acetobacteraceae family of non-sulfur purple photosynthetic bacteria.</title>
        <authorList>
            <person name="Meyer T."/>
            <person name="Kyndt J."/>
        </authorList>
    </citation>
    <scope>NUCLEOTIDE SEQUENCE [LARGE SCALE GENOMIC DNA]</scope>
    <source>
        <strain evidence="1 2">DSM 21279</strain>
    </source>
</reference>
<evidence type="ECO:0000313" key="2">
    <source>
        <dbReference type="Proteomes" id="UP000325255"/>
    </source>
</evidence>
<evidence type="ECO:0000313" key="1">
    <source>
        <dbReference type="EMBL" id="KAA5612490.1"/>
    </source>
</evidence>
<accession>A0A5M6IVY8</accession>